<proteinExistence type="predicted"/>
<comment type="caution">
    <text evidence="1">The sequence shown here is derived from an EMBL/GenBank/DDBJ whole genome shotgun (WGS) entry which is preliminary data.</text>
</comment>
<accession>A0A0F9BIH6</accession>
<name>A0A0F9BIH6_9ZZZZ</name>
<organism evidence="1">
    <name type="scientific">marine sediment metagenome</name>
    <dbReference type="NCBI Taxonomy" id="412755"/>
    <lineage>
        <taxon>unclassified sequences</taxon>
        <taxon>metagenomes</taxon>
        <taxon>ecological metagenomes</taxon>
    </lineage>
</organism>
<protein>
    <submittedName>
        <fullName evidence="1">Uncharacterized protein</fullName>
    </submittedName>
</protein>
<sequence>MTSIDKDIDKLLRALGITAGDEFDLTVFKSVKGVGPSALIQVAGVLKEKGVVMVIRWRPAFKTREA</sequence>
<evidence type="ECO:0000313" key="1">
    <source>
        <dbReference type="EMBL" id="KKK84216.1"/>
    </source>
</evidence>
<dbReference type="EMBL" id="LAZR01051876">
    <property type="protein sequence ID" value="KKK84216.1"/>
    <property type="molecule type" value="Genomic_DNA"/>
</dbReference>
<feature type="non-terminal residue" evidence="1">
    <location>
        <position position="66"/>
    </location>
</feature>
<reference evidence="1" key="1">
    <citation type="journal article" date="2015" name="Nature">
        <title>Complex archaea that bridge the gap between prokaryotes and eukaryotes.</title>
        <authorList>
            <person name="Spang A."/>
            <person name="Saw J.H."/>
            <person name="Jorgensen S.L."/>
            <person name="Zaremba-Niedzwiedzka K."/>
            <person name="Martijn J."/>
            <person name="Lind A.E."/>
            <person name="van Eijk R."/>
            <person name="Schleper C."/>
            <person name="Guy L."/>
            <person name="Ettema T.J."/>
        </authorList>
    </citation>
    <scope>NUCLEOTIDE SEQUENCE</scope>
</reference>
<gene>
    <name evidence="1" type="ORF">LCGC14_2785560</name>
</gene>
<dbReference type="AlphaFoldDB" id="A0A0F9BIH6"/>